<gene>
    <name evidence="2" type="ORF">A3A79_04865</name>
</gene>
<evidence type="ECO:0000313" key="3">
    <source>
        <dbReference type="Proteomes" id="UP000178759"/>
    </source>
</evidence>
<evidence type="ECO:0000313" key="2">
    <source>
        <dbReference type="EMBL" id="OGG24487.1"/>
    </source>
</evidence>
<reference evidence="2 3" key="1">
    <citation type="journal article" date="2016" name="Nat. Commun.">
        <title>Thousands of microbial genomes shed light on interconnected biogeochemical processes in an aquifer system.</title>
        <authorList>
            <person name="Anantharaman K."/>
            <person name="Brown C.T."/>
            <person name="Hug L.A."/>
            <person name="Sharon I."/>
            <person name="Castelle C.J."/>
            <person name="Probst A.J."/>
            <person name="Thomas B.C."/>
            <person name="Singh A."/>
            <person name="Wilkins M.J."/>
            <person name="Karaoz U."/>
            <person name="Brodie E.L."/>
            <person name="Williams K.H."/>
            <person name="Hubbard S.S."/>
            <person name="Banfield J.F."/>
        </authorList>
    </citation>
    <scope>NUCLEOTIDE SEQUENCE [LARGE SCALE GENOMIC DNA]</scope>
</reference>
<accession>A0A1F6AJQ4</accession>
<dbReference type="CDD" id="cd02440">
    <property type="entry name" value="AdoMet_MTases"/>
    <property type="match status" value="1"/>
</dbReference>
<protein>
    <recommendedName>
        <fullName evidence="1">Methyltransferase type 11 domain-containing protein</fullName>
    </recommendedName>
</protein>
<dbReference type="Gene3D" id="3.40.50.150">
    <property type="entry name" value="Vaccinia Virus protein VP39"/>
    <property type="match status" value="1"/>
</dbReference>
<dbReference type="PANTHER" id="PTHR43861">
    <property type="entry name" value="TRANS-ACONITATE 2-METHYLTRANSFERASE-RELATED"/>
    <property type="match status" value="1"/>
</dbReference>
<dbReference type="AlphaFoldDB" id="A0A1F6AJQ4"/>
<evidence type="ECO:0000259" key="1">
    <source>
        <dbReference type="Pfam" id="PF08241"/>
    </source>
</evidence>
<dbReference type="EMBL" id="MFJV01000001">
    <property type="protein sequence ID" value="OGG24487.1"/>
    <property type="molecule type" value="Genomic_DNA"/>
</dbReference>
<comment type="caution">
    <text evidence="2">The sequence shown here is derived from an EMBL/GenBank/DDBJ whole genome shotgun (WGS) entry which is preliminary data.</text>
</comment>
<feature type="domain" description="Methyltransferase type 11" evidence="1">
    <location>
        <begin position="44"/>
        <end position="137"/>
    </location>
</feature>
<dbReference type="GO" id="GO:0008757">
    <property type="term" value="F:S-adenosylmethionine-dependent methyltransferase activity"/>
    <property type="evidence" value="ECO:0007669"/>
    <property type="project" value="InterPro"/>
</dbReference>
<dbReference type="Pfam" id="PF08241">
    <property type="entry name" value="Methyltransf_11"/>
    <property type="match status" value="1"/>
</dbReference>
<sequence>MKRLPYSSTDARVLDTKDRHRVAKQIQAVLEDFLGSRLNAAHTLDVGCSSGAITYYLSSSVKSMIGVDIDKNAISLARKDFKKKNLRFFQANGLHLPFPDESFDVIICNEVYSYVPNDRKLMNEIFRVLKPRGCCYFSGGNTLYPIESRYHIPFLHNLPDLVAIKLFWLLHRKPYYVAHYKTYWELKKLLKNFVISDYTTKILSDPKRFSFTKLYSVSEITKYMPLPVLRMLEPFLPTFIFILSKDLRGHIPAQKP</sequence>
<proteinExistence type="predicted"/>
<dbReference type="Proteomes" id="UP000178759">
    <property type="component" value="Unassembled WGS sequence"/>
</dbReference>
<dbReference type="InterPro" id="IPR013216">
    <property type="entry name" value="Methyltransf_11"/>
</dbReference>
<name>A0A1F6AJQ4_9BACT</name>
<organism evidence="2 3">
    <name type="scientific">Candidatus Gottesmanbacteria bacterium RIFCSPLOWO2_01_FULL_43_11b</name>
    <dbReference type="NCBI Taxonomy" id="1798392"/>
    <lineage>
        <taxon>Bacteria</taxon>
        <taxon>Candidatus Gottesmaniibacteriota</taxon>
    </lineage>
</organism>
<dbReference type="InterPro" id="IPR029063">
    <property type="entry name" value="SAM-dependent_MTases_sf"/>
</dbReference>
<dbReference type="STRING" id="1798392.A3A79_04865"/>
<dbReference type="SUPFAM" id="SSF53335">
    <property type="entry name" value="S-adenosyl-L-methionine-dependent methyltransferases"/>
    <property type="match status" value="1"/>
</dbReference>